<dbReference type="GO" id="GO:0006099">
    <property type="term" value="P:tricarboxylic acid cycle"/>
    <property type="evidence" value="ECO:0007669"/>
    <property type="project" value="UniProtKB-KW"/>
</dbReference>
<dbReference type="Gene3D" id="3.40.718.10">
    <property type="entry name" value="Isopropylmalate Dehydrogenase"/>
    <property type="match status" value="1"/>
</dbReference>
<dbReference type="Pfam" id="PF00180">
    <property type="entry name" value="Iso_dh"/>
    <property type="match status" value="1"/>
</dbReference>
<feature type="compositionally biased region" description="Polar residues" evidence="6">
    <location>
        <begin position="495"/>
        <end position="508"/>
    </location>
</feature>
<dbReference type="FunCoup" id="K1QMF1">
    <property type="interactions" value="649"/>
</dbReference>
<feature type="region of interest" description="Disordered" evidence="6">
    <location>
        <begin position="473"/>
        <end position="597"/>
    </location>
</feature>
<feature type="compositionally biased region" description="Polar residues" evidence="6">
    <location>
        <begin position="554"/>
        <end position="572"/>
    </location>
</feature>
<dbReference type="EMBL" id="JH818546">
    <property type="protein sequence ID" value="EKC30015.1"/>
    <property type="molecule type" value="Genomic_DNA"/>
</dbReference>
<dbReference type="InParanoid" id="K1QMF1"/>
<feature type="region of interest" description="Disordered" evidence="6">
    <location>
        <begin position="635"/>
        <end position="664"/>
    </location>
</feature>
<keyword evidence="4" id="KW-0809">Transit peptide</keyword>
<feature type="compositionally biased region" description="Polar residues" evidence="6">
    <location>
        <begin position="582"/>
        <end position="597"/>
    </location>
</feature>
<evidence type="ECO:0000259" key="7">
    <source>
        <dbReference type="SMART" id="SM01329"/>
    </source>
</evidence>
<dbReference type="NCBIfam" id="TIGR00175">
    <property type="entry name" value="mito_nad_idh"/>
    <property type="match status" value="1"/>
</dbReference>
<dbReference type="AlphaFoldDB" id="K1QMF1"/>
<dbReference type="InterPro" id="IPR024084">
    <property type="entry name" value="IsoPropMal-DH-like_dom"/>
</dbReference>
<proteinExistence type="inferred from homology"/>
<dbReference type="GO" id="GO:0006102">
    <property type="term" value="P:isocitrate metabolic process"/>
    <property type="evidence" value="ECO:0007669"/>
    <property type="project" value="TreeGrafter"/>
</dbReference>
<dbReference type="HOGENOM" id="CLU_413468_0_0_1"/>
<accession>K1QMF1</accession>
<protein>
    <submittedName>
        <fullName evidence="8">Isocitrate dehydrogenase [NAD] subunit gamma, mitochondrial</fullName>
    </submittedName>
</protein>
<evidence type="ECO:0000256" key="5">
    <source>
        <dbReference type="ARBA" id="ARBA00023128"/>
    </source>
</evidence>
<evidence type="ECO:0000313" key="8">
    <source>
        <dbReference type="EMBL" id="EKC30015.1"/>
    </source>
</evidence>
<name>K1QMF1_MAGGI</name>
<evidence type="ECO:0000256" key="4">
    <source>
        <dbReference type="ARBA" id="ARBA00022946"/>
    </source>
</evidence>
<feature type="compositionally biased region" description="Basic and acidic residues" evidence="6">
    <location>
        <begin position="403"/>
        <end position="415"/>
    </location>
</feature>
<dbReference type="PANTHER" id="PTHR11835:SF60">
    <property type="entry name" value="ISOCITRATE DEHYDROGENASE [NAD] SUBUNIT, MITOCHONDRIAL"/>
    <property type="match status" value="1"/>
</dbReference>
<feature type="compositionally biased region" description="Low complexity" evidence="6">
    <location>
        <begin position="521"/>
        <end position="537"/>
    </location>
</feature>
<evidence type="ECO:0000256" key="2">
    <source>
        <dbReference type="ARBA" id="ARBA00007769"/>
    </source>
</evidence>
<feature type="domain" description="Isopropylmalate dehydrogenase-like" evidence="7">
    <location>
        <begin position="19"/>
        <end position="342"/>
    </location>
</feature>
<gene>
    <name evidence="8" type="ORF">CGI_10003475</name>
</gene>
<dbReference type="SUPFAM" id="SSF53659">
    <property type="entry name" value="Isocitrate/Isopropylmalate dehydrogenase-like"/>
    <property type="match status" value="1"/>
</dbReference>
<evidence type="ECO:0000256" key="1">
    <source>
        <dbReference type="ARBA" id="ARBA00004173"/>
    </source>
</evidence>
<organism evidence="8">
    <name type="scientific">Magallana gigas</name>
    <name type="common">Pacific oyster</name>
    <name type="synonym">Crassostrea gigas</name>
    <dbReference type="NCBI Taxonomy" id="29159"/>
    <lineage>
        <taxon>Eukaryota</taxon>
        <taxon>Metazoa</taxon>
        <taxon>Spiralia</taxon>
        <taxon>Lophotrochozoa</taxon>
        <taxon>Mollusca</taxon>
        <taxon>Bivalvia</taxon>
        <taxon>Autobranchia</taxon>
        <taxon>Pteriomorphia</taxon>
        <taxon>Ostreida</taxon>
        <taxon>Ostreoidea</taxon>
        <taxon>Ostreidae</taxon>
        <taxon>Magallana</taxon>
    </lineage>
</organism>
<sequence>MKYLSNYFLLQSKYGGRTTVTALSGDGVGPELLSYVQEIFRYAGVPVDFEELEINGSTTDEETLRSALLSVQRNGIALKGNIESKFDEPGFKSMNVELRTQLELFASIVWCKSIPGVYTRHQGLDIILIRENTEGEYSNLEYQIVPGCIENLKIITEAKSTKIAKYAFEFAKTHGRKKVTAIHKANIMKLGDGLFLESCRKVASQYPDIEFNDMIVDNASMQMVSKPQQFDVLVMPNLYGNILSNITAGLVGGYGVVSGMNIGDDYAVFEMGTRSSGRSLKGKNIANPTGMLLASCDMLNYIGCNKHAELIRDSVMKVMSVDKVQTPDLGGQATTLEVIQAIIEDIKPKTTSWKIAIVNPTTHVVHSDKGKDEVNDPFEESLYQNVEPIKTTHSPSKVLHKPSKVEKVEKEKGEEAGSIYQNVEPLVCETKNSENEMSEYQNFVVKRESITKPTKPEDECEYEFVQRPLISDNEQKLTKAQDVNEEECRDRTDSVSKVNLRKNSTTKTGTHESKPPTSVMKPKNFLKNFPNKSSSAKPAKKPKPARPPPPKFSDNMSRFRNRYTSPDLSPQPHNKVPEKSLSIDSHVSHNTSEPKTVASTADIRGKMMFRNARSASEQMHVVRRSDNIHDYFDMSNSRPGEVVLDDGDDYMPMSLEDKCPLDRQ</sequence>
<dbReference type="InterPro" id="IPR004434">
    <property type="entry name" value="Isocitrate_DH_NAD"/>
</dbReference>
<dbReference type="PANTHER" id="PTHR11835">
    <property type="entry name" value="DECARBOXYLATING DEHYDROGENASES-ISOCITRATE, ISOPROPYLMALATE, TARTRATE"/>
    <property type="match status" value="1"/>
</dbReference>
<keyword evidence="5" id="KW-0496">Mitochondrion</keyword>
<feature type="compositionally biased region" description="Basic and acidic residues" evidence="6">
    <location>
        <begin position="655"/>
        <end position="664"/>
    </location>
</feature>
<keyword evidence="3" id="KW-0816">Tricarboxylic acid cycle</keyword>
<comment type="subcellular location">
    <subcellularLocation>
        <location evidence="1">Mitochondrion</location>
    </subcellularLocation>
</comment>
<evidence type="ECO:0000256" key="3">
    <source>
        <dbReference type="ARBA" id="ARBA00022532"/>
    </source>
</evidence>
<dbReference type="FunFam" id="3.40.718.10:FF:000001">
    <property type="entry name" value="Isocitrate dehydrogenase [NAD] subunit, mitochondrial"/>
    <property type="match status" value="1"/>
</dbReference>
<evidence type="ECO:0000256" key="6">
    <source>
        <dbReference type="SAM" id="MobiDB-lite"/>
    </source>
</evidence>
<dbReference type="SMART" id="SM01329">
    <property type="entry name" value="Iso_dh"/>
    <property type="match status" value="1"/>
</dbReference>
<dbReference type="GO" id="GO:0005739">
    <property type="term" value="C:mitochondrion"/>
    <property type="evidence" value="ECO:0007669"/>
    <property type="project" value="UniProtKB-SubCell"/>
</dbReference>
<feature type="region of interest" description="Disordered" evidence="6">
    <location>
        <begin position="393"/>
        <end position="415"/>
    </location>
</feature>
<reference evidence="8" key="1">
    <citation type="journal article" date="2012" name="Nature">
        <title>The oyster genome reveals stress adaptation and complexity of shell formation.</title>
        <authorList>
            <person name="Zhang G."/>
            <person name="Fang X."/>
            <person name="Guo X."/>
            <person name="Li L."/>
            <person name="Luo R."/>
            <person name="Xu F."/>
            <person name="Yang P."/>
            <person name="Zhang L."/>
            <person name="Wang X."/>
            <person name="Qi H."/>
            <person name="Xiong Z."/>
            <person name="Que H."/>
            <person name="Xie Y."/>
            <person name="Holland P.W."/>
            <person name="Paps J."/>
            <person name="Zhu Y."/>
            <person name="Wu F."/>
            <person name="Chen Y."/>
            <person name="Wang J."/>
            <person name="Peng C."/>
            <person name="Meng J."/>
            <person name="Yang L."/>
            <person name="Liu J."/>
            <person name="Wen B."/>
            <person name="Zhang N."/>
            <person name="Huang Z."/>
            <person name="Zhu Q."/>
            <person name="Feng Y."/>
            <person name="Mount A."/>
            <person name="Hedgecock D."/>
            <person name="Xu Z."/>
            <person name="Liu Y."/>
            <person name="Domazet-Loso T."/>
            <person name="Du Y."/>
            <person name="Sun X."/>
            <person name="Zhang S."/>
            <person name="Liu B."/>
            <person name="Cheng P."/>
            <person name="Jiang X."/>
            <person name="Li J."/>
            <person name="Fan D."/>
            <person name="Wang W."/>
            <person name="Fu W."/>
            <person name="Wang T."/>
            <person name="Wang B."/>
            <person name="Zhang J."/>
            <person name="Peng Z."/>
            <person name="Li Y."/>
            <person name="Li N."/>
            <person name="Wang J."/>
            <person name="Chen M."/>
            <person name="He Y."/>
            <person name="Tan F."/>
            <person name="Song X."/>
            <person name="Zheng Q."/>
            <person name="Huang R."/>
            <person name="Yang H."/>
            <person name="Du X."/>
            <person name="Chen L."/>
            <person name="Yang M."/>
            <person name="Gaffney P.M."/>
            <person name="Wang S."/>
            <person name="Luo L."/>
            <person name="She Z."/>
            <person name="Ming Y."/>
            <person name="Huang W."/>
            <person name="Zhang S."/>
            <person name="Huang B."/>
            <person name="Zhang Y."/>
            <person name="Qu T."/>
            <person name="Ni P."/>
            <person name="Miao G."/>
            <person name="Wang J."/>
            <person name="Wang Q."/>
            <person name="Steinberg C.E."/>
            <person name="Wang H."/>
            <person name="Li N."/>
            <person name="Qian L."/>
            <person name="Zhang G."/>
            <person name="Li Y."/>
            <person name="Yang H."/>
            <person name="Liu X."/>
            <person name="Wang J."/>
            <person name="Yin Y."/>
            <person name="Wang J."/>
        </authorList>
    </citation>
    <scope>NUCLEOTIDE SEQUENCE [LARGE SCALE GENOMIC DNA]</scope>
    <source>
        <strain evidence="8">05x7-T-G4-1.051#20</strain>
    </source>
</reference>
<comment type="similarity">
    <text evidence="2">Belongs to the isocitrate and isopropylmalate dehydrogenases family.</text>
</comment>